<evidence type="ECO:0000256" key="2">
    <source>
        <dbReference type="ARBA" id="ARBA00022737"/>
    </source>
</evidence>
<keyword evidence="3" id="KW-0732">Signal</keyword>
<sequence>MKRFSFETATLVLLTISGYAVAQNVQARYDTSCGYLANKIHCYGGATSIEVKKSDTSMITLDILNLSQSTADELKTKWTYVTTDTRGADVRPRDGPQCVLLPDGETMILSGGFTAGNNKLNSQAISFNAKSVSWADYGSYNEVPYGVRQIYHAPSTYVPDHGIAFYGGLETNYNKSFSIPGVNVTAYQDDKSDIRNFGYLSLTFLDIRNPSNPWSVYPNQKNTPTYLGRYQTSVFDAKSNRIFYFGGKYQDPPSLTVIYYTFKNSVTFDMTKGEWGSQDFNGVGPTTRTGHSTTLTNPDYCFTLNLDSYQWTQQSLQGPDNPILIRTQHSAVPVNNDTLFIVFGKDPINVPTLSLLILNVSDTSRITLLNSFVDPNVPAVDPTTKLPYSENYTLSKGAIIGVGVGSAIAKKDTVGHNEGTSAMEVDWDKIETKYVPAPTKPFGYTTEASDNNSTMIDRSTMYFQETVQTNNKLQRPNVLDGDRLTDTSDIKLLQRPDGRIS</sequence>
<dbReference type="PANTHER" id="PTHR46228">
    <property type="entry name" value="KELCH DOMAIN-CONTAINING PROTEIN"/>
    <property type="match status" value="1"/>
</dbReference>
<evidence type="ECO:0000256" key="1">
    <source>
        <dbReference type="ARBA" id="ARBA00022441"/>
    </source>
</evidence>
<dbReference type="EMBL" id="JAEPRD010000048">
    <property type="protein sequence ID" value="KAG2203961.1"/>
    <property type="molecule type" value="Genomic_DNA"/>
</dbReference>
<reference evidence="4" key="1">
    <citation type="submission" date="2020-12" db="EMBL/GenBank/DDBJ databases">
        <title>Metabolic potential, ecology and presence of endohyphal bacteria is reflected in genomic diversity of Mucoromycotina.</title>
        <authorList>
            <person name="Muszewska A."/>
            <person name="Okrasinska A."/>
            <person name="Steczkiewicz K."/>
            <person name="Drgas O."/>
            <person name="Orlowska M."/>
            <person name="Perlinska-Lenart U."/>
            <person name="Aleksandrzak-Piekarczyk T."/>
            <person name="Szatraj K."/>
            <person name="Zielenkiewicz U."/>
            <person name="Pilsyk S."/>
            <person name="Malc E."/>
            <person name="Mieczkowski P."/>
            <person name="Kruszewska J.S."/>
            <person name="Biernat P."/>
            <person name="Pawlowska J."/>
        </authorList>
    </citation>
    <scope>NUCLEOTIDE SEQUENCE</scope>
    <source>
        <strain evidence="4">WA0000017839</strain>
    </source>
</reference>
<dbReference type="InterPro" id="IPR011043">
    <property type="entry name" value="Gal_Oxase/kelch_b-propeller"/>
</dbReference>
<proteinExistence type="predicted"/>
<gene>
    <name evidence="4" type="ORF">INT47_007544</name>
</gene>
<dbReference type="Gene3D" id="2.120.10.80">
    <property type="entry name" value="Kelch-type beta propeller"/>
    <property type="match status" value="1"/>
</dbReference>
<evidence type="ECO:0000313" key="4">
    <source>
        <dbReference type="EMBL" id="KAG2203961.1"/>
    </source>
</evidence>
<keyword evidence="1" id="KW-0880">Kelch repeat</keyword>
<name>A0A8H7UZ11_9FUNG</name>
<organism evidence="4 5">
    <name type="scientific">Mucor saturninus</name>
    <dbReference type="NCBI Taxonomy" id="64648"/>
    <lineage>
        <taxon>Eukaryota</taxon>
        <taxon>Fungi</taxon>
        <taxon>Fungi incertae sedis</taxon>
        <taxon>Mucoromycota</taxon>
        <taxon>Mucoromycotina</taxon>
        <taxon>Mucoromycetes</taxon>
        <taxon>Mucorales</taxon>
        <taxon>Mucorineae</taxon>
        <taxon>Mucoraceae</taxon>
        <taxon>Mucor</taxon>
    </lineage>
</organism>
<dbReference type="AlphaFoldDB" id="A0A8H7UZ11"/>
<dbReference type="Gene3D" id="2.130.10.80">
    <property type="entry name" value="Galactose oxidase/kelch, beta-propeller"/>
    <property type="match status" value="1"/>
</dbReference>
<evidence type="ECO:0008006" key="6">
    <source>
        <dbReference type="Google" id="ProtNLM"/>
    </source>
</evidence>
<accession>A0A8H7UZ11</accession>
<comment type="caution">
    <text evidence="4">The sequence shown here is derived from an EMBL/GenBank/DDBJ whole genome shotgun (WGS) entry which is preliminary data.</text>
</comment>
<dbReference type="Proteomes" id="UP000603453">
    <property type="component" value="Unassembled WGS sequence"/>
</dbReference>
<feature type="signal peptide" evidence="3">
    <location>
        <begin position="1"/>
        <end position="22"/>
    </location>
</feature>
<keyword evidence="5" id="KW-1185">Reference proteome</keyword>
<dbReference type="PANTHER" id="PTHR46228:SF2">
    <property type="entry name" value="KELCH REPEAT PROTEIN (AFU_ORTHOLOGUE AFUA_4G14350)"/>
    <property type="match status" value="1"/>
</dbReference>
<evidence type="ECO:0000313" key="5">
    <source>
        <dbReference type="Proteomes" id="UP000603453"/>
    </source>
</evidence>
<protein>
    <recommendedName>
        <fullName evidence="6">Galactose oxidase</fullName>
    </recommendedName>
</protein>
<keyword evidence="2" id="KW-0677">Repeat</keyword>
<evidence type="ECO:0000256" key="3">
    <source>
        <dbReference type="SAM" id="SignalP"/>
    </source>
</evidence>
<feature type="chain" id="PRO_5034271341" description="Galactose oxidase" evidence="3">
    <location>
        <begin position="23"/>
        <end position="501"/>
    </location>
</feature>
<dbReference type="OrthoDB" id="10251809at2759"/>
<dbReference type="InterPro" id="IPR037293">
    <property type="entry name" value="Gal_Oxidase_central_sf"/>
</dbReference>
<dbReference type="InterPro" id="IPR015915">
    <property type="entry name" value="Kelch-typ_b-propeller"/>
</dbReference>
<dbReference type="SUPFAM" id="SSF50965">
    <property type="entry name" value="Galactose oxidase, central domain"/>
    <property type="match status" value="2"/>
</dbReference>